<dbReference type="AlphaFoldDB" id="A0AAU9IP69"/>
<reference evidence="1" key="1">
    <citation type="submission" date="2021-09" db="EMBL/GenBank/DDBJ databases">
        <authorList>
            <consortium name="AG Swart"/>
            <person name="Singh M."/>
            <person name="Singh A."/>
            <person name="Seah K."/>
            <person name="Emmerich C."/>
        </authorList>
    </citation>
    <scope>NUCLEOTIDE SEQUENCE</scope>
    <source>
        <strain evidence="1">ATCC30299</strain>
    </source>
</reference>
<keyword evidence="2" id="KW-1185">Reference proteome</keyword>
<protein>
    <submittedName>
        <fullName evidence="1">Uncharacterized protein</fullName>
    </submittedName>
</protein>
<proteinExistence type="predicted"/>
<evidence type="ECO:0000313" key="1">
    <source>
        <dbReference type="EMBL" id="CAG9314948.1"/>
    </source>
</evidence>
<gene>
    <name evidence="1" type="ORF">BSTOLATCC_MIC12726</name>
</gene>
<comment type="caution">
    <text evidence="1">The sequence shown here is derived from an EMBL/GenBank/DDBJ whole genome shotgun (WGS) entry which is preliminary data.</text>
</comment>
<dbReference type="EMBL" id="CAJZBQ010000013">
    <property type="protein sequence ID" value="CAG9314948.1"/>
    <property type="molecule type" value="Genomic_DNA"/>
</dbReference>
<evidence type="ECO:0000313" key="2">
    <source>
        <dbReference type="Proteomes" id="UP001162131"/>
    </source>
</evidence>
<name>A0AAU9IP69_9CILI</name>
<dbReference type="Proteomes" id="UP001162131">
    <property type="component" value="Unassembled WGS sequence"/>
</dbReference>
<accession>A0AAU9IP69</accession>
<organism evidence="1 2">
    <name type="scientific">Blepharisma stoltei</name>
    <dbReference type="NCBI Taxonomy" id="1481888"/>
    <lineage>
        <taxon>Eukaryota</taxon>
        <taxon>Sar</taxon>
        <taxon>Alveolata</taxon>
        <taxon>Ciliophora</taxon>
        <taxon>Postciliodesmatophora</taxon>
        <taxon>Heterotrichea</taxon>
        <taxon>Heterotrichida</taxon>
        <taxon>Blepharismidae</taxon>
        <taxon>Blepharisma</taxon>
    </lineage>
</organism>
<sequence>MNSEELKSFLHTFRDDLSKMVRFEINKALGKYVESPQDYIWDNVQINTLHEFFHIKRIRHIYDSTLLIDFTDYLRRLKLSKDAVYKKLQENDYFLPDLGFFTPNFLDELIVGSKTLLPKSKIKLIPSPDKSVLTSLAKSYVKKDKKLQMYMPSTPNMDPNYVINVVNTFYPLEESKKIIDFSNQIKESLKKMQANIPPLPEISFKWRPDELNVEAISLGVNKAINDDYYLLEKIKQQQEEHAVEEKANQMVLNLLETDYNEAQFAQLMA</sequence>